<dbReference type="AlphaFoldDB" id="A0A6A4JA73"/>
<keyword evidence="4" id="KW-1185">Reference proteome</keyword>
<reference evidence="3" key="1">
    <citation type="journal article" date="2021" name="Mol. Ecol. Resour.">
        <title>Apolygus lucorum genome provides insights into omnivorousness and mesophyll feeding.</title>
        <authorList>
            <person name="Liu Y."/>
            <person name="Liu H."/>
            <person name="Wang H."/>
            <person name="Huang T."/>
            <person name="Liu B."/>
            <person name="Yang B."/>
            <person name="Yin L."/>
            <person name="Li B."/>
            <person name="Zhang Y."/>
            <person name="Zhang S."/>
            <person name="Jiang F."/>
            <person name="Zhang X."/>
            <person name="Ren Y."/>
            <person name="Wang B."/>
            <person name="Wang S."/>
            <person name="Lu Y."/>
            <person name="Wu K."/>
            <person name="Fan W."/>
            <person name="Wang G."/>
        </authorList>
    </citation>
    <scope>NUCLEOTIDE SEQUENCE</scope>
    <source>
        <strain evidence="3">12Hb</strain>
    </source>
</reference>
<feature type="compositionally biased region" description="Acidic residues" evidence="1">
    <location>
        <begin position="391"/>
        <end position="403"/>
    </location>
</feature>
<evidence type="ECO:0000256" key="2">
    <source>
        <dbReference type="SAM" id="Phobius"/>
    </source>
</evidence>
<keyword evidence="2" id="KW-0812">Transmembrane</keyword>
<sequence length="533" mass="59945">MADTEDPACKIDITRRNRREGSRSLQEAPASPSKEWDQCVRKGTLTVGAGMAAGMFLGMIMGMGIPLVWGLGAGALWSVKRCRALMRDGIMTPEQKRAKKEEKVKERREARRSLADADRKSKESKKSPATPTPEPKKKGGKKQEVLEDNHECCKKLKDLLEKQKQKECELLKKIEKGLEGCEKMDKSIKEQGKLCKEDSSSKSTSTSKINFKATTTVKLFVPQSPAFRTRITANGTDVCMCMIGKDGKMETCPSCACLCSSKNEFEEPKPMKLLNEEIKEGIDNIEKLNFPEPQAEVKENQNFDEVEPLTEIQAPIDTEDEENRKNPSDLLILQDVSSTYENESLEEDGDYEDEQNPTLILEELPNLIDEDIEEEVIEIKGDHFEVIIEEVEDDSGDEDDDPGIPEPEVPRSEVEEGLTQQLTNMEEECNAEELDKEEVIFVETYKSESWPFSFTLPSLDKFHKKSPDSAFKWPPLPSSIIVKPRKDPTCTCEGSTNPQEQGDTNLPTKPMNFEVCSCGYPQSSCKCNEQDDT</sequence>
<name>A0A6A4JA73_APOLU</name>
<feature type="transmembrane region" description="Helical" evidence="2">
    <location>
        <begin position="51"/>
        <end position="77"/>
    </location>
</feature>
<keyword evidence="2" id="KW-0472">Membrane</keyword>
<feature type="region of interest" description="Disordered" evidence="1">
    <location>
        <begin position="94"/>
        <end position="144"/>
    </location>
</feature>
<protein>
    <submittedName>
        <fullName evidence="3">Uncharacterized protein</fullName>
    </submittedName>
</protein>
<feature type="region of interest" description="Disordered" evidence="1">
    <location>
        <begin position="391"/>
        <end position="419"/>
    </location>
</feature>
<feature type="compositionally biased region" description="Basic and acidic residues" evidence="1">
    <location>
        <begin position="134"/>
        <end position="144"/>
    </location>
</feature>
<feature type="region of interest" description="Disordered" evidence="1">
    <location>
        <begin position="17"/>
        <end position="36"/>
    </location>
</feature>
<proteinExistence type="predicted"/>
<gene>
    <name evidence="3" type="ORF">GE061_015262</name>
</gene>
<dbReference type="EMBL" id="WIXP02000006">
    <property type="protein sequence ID" value="KAF6209515.1"/>
    <property type="molecule type" value="Genomic_DNA"/>
</dbReference>
<evidence type="ECO:0000313" key="4">
    <source>
        <dbReference type="Proteomes" id="UP000466442"/>
    </source>
</evidence>
<evidence type="ECO:0000256" key="1">
    <source>
        <dbReference type="SAM" id="MobiDB-lite"/>
    </source>
</evidence>
<feature type="region of interest" description="Disordered" evidence="1">
    <location>
        <begin position="487"/>
        <end position="507"/>
    </location>
</feature>
<organism evidence="3 4">
    <name type="scientific">Apolygus lucorum</name>
    <name type="common">Small green plant bug</name>
    <name type="synonym">Lygocoris lucorum</name>
    <dbReference type="NCBI Taxonomy" id="248454"/>
    <lineage>
        <taxon>Eukaryota</taxon>
        <taxon>Metazoa</taxon>
        <taxon>Ecdysozoa</taxon>
        <taxon>Arthropoda</taxon>
        <taxon>Hexapoda</taxon>
        <taxon>Insecta</taxon>
        <taxon>Pterygota</taxon>
        <taxon>Neoptera</taxon>
        <taxon>Paraneoptera</taxon>
        <taxon>Hemiptera</taxon>
        <taxon>Heteroptera</taxon>
        <taxon>Panheteroptera</taxon>
        <taxon>Cimicomorpha</taxon>
        <taxon>Miridae</taxon>
        <taxon>Mirini</taxon>
        <taxon>Apolygus</taxon>
    </lineage>
</organism>
<feature type="compositionally biased region" description="Polar residues" evidence="1">
    <location>
        <begin position="492"/>
        <end position="507"/>
    </location>
</feature>
<accession>A0A6A4JA73</accession>
<keyword evidence="2" id="KW-1133">Transmembrane helix</keyword>
<feature type="compositionally biased region" description="Basic and acidic residues" evidence="1">
    <location>
        <begin position="94"/>
        <end position="126"/>
    </location>
</feature>
<comment type="caution">
    <text evidence="3">The sequence shown here is derived from an EMBL/GenBank/DDBJ whole genome shotgun (WGS) entry which is preliminary data.</text>
</comment>
<evidence type="ECO:0000313" key="3">
    <source>
        <dbReference type="EMBL" id="KAF6209515.1"/>
    </source>
</evidence>
<dbReference type="Proteomes" id="UP000466442">
    <property type="component" value="Unassembled WGS sequence"/>
</dbReference>